<dbReference type="EMBL" id="AVCH01000180">
    <property type="protein sequence ID" value="KFN45573.1"/>
    <property type="molecule type" value="Genomic_DNA"/>
</dbReference>
<dbReference type="PATRIC" id="fig|1384054.3.peg.2056"/>
<gene>
    <name evidence="2" type="ORF">N790_09725</name>
</gene>
<dbReference type="STRING" id="1384054.N790_09725"/>
<accession>A0A091AZ24</accession>
<dbReference type="RefSeq" id="WP_043804139.1">
    <property type="nucleotide sequence ID" value="NZ_AVCH01000180.1"/>
</dbReference>
<reference evidence="2 3" key="1">
    <citation type="submission" date="2013-09" db="EMBL/GenBank/DDBJ databases">
        <title>Genome sequencing of Arenimonas malthae.</title>
        <authorList>
            <person name="Chen F."/>
            <person name="Wang G."/>
        </authorList>
    </citation>
    <scope>NUCLEOTIDE SEQUENCE [LARGE SCALE GENOMIC DNA]</scope>
    <source>
        <strain evidence="2 3">CC-JY-1</strain>
    </source>
</reference>
<evidence type="ECO:0000313" key="2">
    <source>
        <dbReference type="EMBL" id="KFN45573.1"/>
    </source>
</evidence>
<keyword evidence="1" id="KW-1133">Transmembrane helix</keyword>
<keyword evidence="3" id="KW-1185">Reference proteome</keyword>
<name>A0A091AZ24_9GAMM</name>
<evidence type="ECO:0000313" key="3">
    <source>
        <dbReference type="Proteomes" id="UP000029392"/>
    </source>
</evidence>
<sequence length="87" mass="9451">MHWLYFLGSLACLGLAMIRSLPSFAVLVLLAGALGFMVAFLLGWVNSRISSSSRDVSHIMSADELRQLREQAQARKAAQSGGDDSPR</sequence>
<organism evidence="2 3">
    <name type="scientific">Arenimonas malthae CC-JY-1</name>
    <dbReference type="NCBI Taxonomy" id="1384054"/>
    <lineage>
        <taxon>Bacteria</taxon>
        <taxon>Pseudomonadati</taxon>
        <taxon>Pseudomonadota</taxon>
        <taxon>Gammaproteobacteria</taxon>
        <taxon>Lysobacterales</taxon>
        <taxon>Lysobacteraceae</taxon>
        <taxon>Arenimonas</taxon>
    </lineage>
</organism>
<feature type="transmembrane region" description="Helical" evidence="1">
    <location>
        <begin position="24"/>
        <end position="45"/>
    </location>
</feature>
<protein>
    <submittedName>
        <fullName evidence="2">Uncharacterized protein</fullName>
    </submittedName>
</protein>
<comment type="caution">
    <text evidence="2">The sequence shown here is derived from an EMBL/GenBank/DDBJ whole genome shotgun (WGS) entry which is preliminary data.</text>
</comment>
<keyword evidence="1" id="KW-0812">Transmembrane</keyword>
<dbReference type="Proteomes" id="UP000029392">
    <property type="component" value="Unassembled WGS sequence"/>
</dbReference>
<dbReference type="AlphaFoldDB" id="A0A091AZ24"/>
<keyword evidence="1" id="KW-0472">Membrane</keyword>
<evidence type="ECO:0000256" key="1">
    <source>
        <dbReference type="SAM" id="Phobius"/>
    </source>
</evidence>
<proteinExistence type="predicted"/>